<dbReference type="Proteomes" id="UP000675781">
    <property type="component" value="Unassembled WGS sequence"/>
</dbReference>
<comment type="subcellular location">
    <subcellularLocation>
        <location evidence="2">Secreted</location>
    </subcellularLocation>
</comment>
<evidence type="ECO:0000313" key="13">
    <source>
        <dbReference type="EMBL" id="MBR7839492.1"/>
    </source>
</evidence>
<feature type="chain" id="PRO_5037244188" description="lysozyme" evidence="12">
    <location>
        <begin position="25"/>
        <end position="321"/>
    </location>
</feature>
<name>A0A941EWJ5_9ACTN</name>
<evidence type="ECO:0000256" key="10">
    <source>
        <dbReference type="ARBA" id="ARBA00023295"/>
    </source>
</evidence>
<sequence length="321" mass="34052">MPPPLRPVPRATLAAACVLTAALGATLIGPASEPGHRDPAAAAAAIGAASAAPIWARTASGQLAQVDARRYPTPVDPETLTHPEADSMGSTVRAHEPPAGVAPNPISQDSAVPHLPGIDVSSNQGSINWAAVAPRLDFVYAKATEGTYYRNPDFAAQYDGPHQRGVIRGAYHFAVPSNSSGGAQADYFIAHGGAWNGDGTTLPGALDIEYNPYGKACYGLSAAAMTGWIWNFVNEYAAREHVYPVIYSTTDWWRSCTGNASGFGRYDPFWVANYGSDGGGTLPAGWRFYTFWQYSDHGRVPGDQDVFNGALAQLRRLAGRD</sequence>
<dbReference type="FunFam" id="3.20.20.80:FF:000060">
    <property type="entry name" value="Lysozyme M1"/>
    <property type="match status" value="1"/>
</dbReference>
<dbReference type="AlphaFoldDB" id="A0A941EWJ5"/>
<reference evidence="13" key="1">
    <citation type="submission" date="2021-04" db="EMBL/GenBank/DDBJ databases">
        <title>Genome based classification of Actinospica acidithermotolerans sp. nov., an actinobacterium isolated from an Indonesian hot spring.</title>
        <authorList>
            <person name="Kusuma A.B."/>
            <person name="Putra K.E."/>
            <person name="Nafisah S."/>
            <person name="Loh J."/>
            <person name="Nouioui I."/>
            <person name="Goodfellow M."/>
        </authorList>
    </citation>
    <scope>NUCLEOTIDE SEQUENCE</scope>
    <source>
        <strain evidence="13">CSCA 57</strain>
    </source>
</reference>
<dbReference type="GO" id="GO:0009253">
    <property type="term" value="P:peptidoglycan catabolic process"/>
    <property type="evidence" value="ECO:0007669"/>
    <property type="project" value="InterPro"/>
</dbReference>
<evidence type="ECO:0000256" key="9">
    <source>
        <dbReference type="ARBA" id="ARBA00023157"/>
    </source>
</evidence>
<evidence type="ECO:0000256" key="12">
    <source>
        <dbReference type="SAM" id="SignalP"/>
    </source>
</evidence>
<evidence type="ECO:0000256" key="7">
    <source>
        <dbReference type="ARBA" id="ARBA00022638"/>
    </source>
</evidence>
<gene>
    <name evidence="13" type="ORF">KDL01_39920</name>
</gene>
<dbReference type="EMBL" id="JAGSOG010000463">
    <property type="protein sequence ID" value="MBR7839492.1"/>
    <property type="molecule type" value="Genomic_DNA"/>
</dbReference>
<comment type="caution">
    <text evidence="13">The sequence shown here is derived from an EMBL/GenBank/DDBJ whole genome shotgun (WGS) entry which is preliminary data.</text>
</comment>
<keyword evidence="6" id="KW-0929">Antimicrobial</keyword>
<dbReference type="GO" id="GO:0042742">
    <property type="term" value="P:defense response to bacterium"/>
    <property type="evidence" value="ECO:0007669"/>
    <property type="project" value="UniProtKB-KW"/>
</dbReference>
<dbReference type="PANTHER" id="PTHR34135">
    <property type="entry name" value="LYSOZYME"/>
    <property type="match status" value="1"/>
</dbReference>
<dbReference type="RefSeq" id="WP_212533923.1">
    <property type="nucleotide sequence ID" value="NZ_JAGSOG010000463.1"/>
</dbReference>
<dbReference type="InterPro" id="IPR017853">
    <property type="entry name" value="GH"/>
</dbReference>
<evidence type="ECO:0000256" key="1">
    <source>
        <dbReference type="ARBA" id="ARBA00000632"/>
    </source>
</evidence>
<dbReference type="PANTHER" id="PTHR34135:SF2">
    <property type="entry name" value="LYSOZYME"/>
    <property type="match status" value="1"/>
</dbReference>
<keyword evidence="12" id="KW-0732">Signal</keyword>
<keyword evidence="7" id="KW-0081">Bacteriolytic enzyme</keyword>
<dbReference type="PROSITE" id="PS51904">
    <property type="entry name" value="GLYCOSYL_HYDROL_F25_2"/>
    <property type="match status" value="1"/>
</dbReference>
<dbReference type="InterPro" id="IPR018077">
    <property type="entry name" value="Glyco_hydro_fam25_subgr"/>
</dbReference>
<keyword evidence="9" id="KW-1015">Disulfide bond</keyword>
<comment type="catalytic activity">
    <reaction evidence="1">
        <text>Hydrolysis of (1-&gt;4)-beta-linkages between N-acetylmuramic acid and N-acetyl-D-glucosamine residues in a peptidoglycan and between N-acetyl-D-glucosamine residues in chitodextrins.</text>
        <dbReference type="EC" id="3.2.1.17"/>
    </reaction>
</comment>
<evidence type="ECO:0000256" key="11">
    <source>
        <dbReference type="ARBA" id="ARBA00055588"/>
    </source>
</evidence>
<dbReference type="Pfam" id="PF01183">
    <property type="entry name" value="Glyco_hydro_25"/>
    <property type="match status" value="1"/>
</dbReference>
<dbReference type="GO" id="GO:0005576">
    <property type="term" value="C:extracellular region"/>
    <property type="evidence" value="ECO:0007669"/>
    <property type="project" value="UniProtKB-SubCell"/>
</dbReference>
<evidence type="ECO:0000256" key="3">
    <source>
        <dbReference type="ARBA" id="ARBA00010646"/>
    </source>
</evidence>
<accession>A0A941EWJ5</accession>
<keyword evidence="14" id="KW-1185">Reference proteome</keyword>
<dbReference type="SMART" id="SM00641">
    <property type="entry name" value="Glyco_25"/>
    <property type="match status" value="1"/>
</dbReference>
<comment type="function">
    <text evidence="11">This enzyme has both lysozyme (acetylmuramidase) and diacetylmuramidase activities.</text>
</comment>
<evidence type="ECO:0000256" key="2">
    <source>
        <dbReference type="ARBA" id="ARBA00004613"/>
    </source>
</evidence>
<organism evidence="13 14">
    <name type="scientific">Actinospica durhamensis</name>
    <dbReference type="NCBI Taxonomy" id="1508375"/>
    <lineage>
        <taxon>Bacteria</taxon>
        <taxon>Bacillati</taxon>
        <taxon>Actinomycetota</taxon>
        <taxon>Actinomycetes</taxon>
        <taxon>Catenulisporales</taxon>
        <taxon>Actinospicaceae</taxon>
        <taxon>Actinospica</taxon>
    </lineage>
</organism>
<evidence type="ECO:0000313" key="14">
    <source>
        <dbReference type="Proteomes" id="UP000675781"/>
    </source>
</evidence>
<evidence type="ECO:0000256" key="5">
    <source>
        <dbReference type="ARBA" id="ARBA00022525"/>
    </source>
</evidence>
<dbReference type="EC" id="3.2.1.17" evidence="4"/>
<evidence type="ECO:0000256" key="8">
    <source>
        <dbReference type="ARBA" id="ARBA00022801"/>
    </source>
</evidence>
<proteinExistence type="inferred from homology"/>
<dbReference type="Gene3D" id="3.20.20.80">
    <property type="entry name" value="Glycosidases"/>
    <property type="match status" value="1"/>
</dbReference>
<keyword evidence="10" id="KW-0326">Glycosidase</keyword>
<dbReference type="InterPro" id="IPR002053">
    <property type="entry name" value="Glyco_hydro_25"/>
</dbReference>
<protein>
    <recommendedName>
        <fullName evidence="4">lysozyme</fullName>
        <ecNumber evidence="4">3.2.1.17</ecNumber>
    </recommendedName>
</protein>
<evidence type="ECO:0000256" key="4">
    <source>
        <dbReference type="ARBA" id="ARBA00012732"/>
    </source>
</evidence>
<comment type="similarity">
    <text evidence="3">Belongs to the glycosyl hydrolase 25 family.</text>
</comment>
<dbReference type="GO" id="GO:0003796">
    <property type="term" value="F:lysozyme activity"/>
    <property type="evidence" value="ECO:0007669"/>
    <property type="project" value="UniProtKB-EC"/>
</dbReference>
<keyword evidence="5" id="KW-0964">Secreted</keyword>
<dbReference type="GO" id="GO:0031640">
    <property type="term" value="P:killing of cells of another organism"/>
    <property type="evidence" value="ECO:0007669"/>
    <property type="project" value="UniProtKB-KW"/>
</dbReference>
<keyword evidence="8" id="KW-0378">Hydrolase</keyword>
<dbReference type="SUPFAM" id="SSF51445">
    <property type="entry name" value="(Trans)glycosidases"/>
    <property type="match status" value="1"/>
</dbReference>
<dbReference type="GO" id="GO:0016052">
    <property type="term" value="P:carbohydrate catabolic process"/>
    <property type="evidence" value="ECO:0007669"/>
    <property type="project" value="TreeGrafter"/>
</dbReference>
<feature type="signal peptide" evidence="12">
    <location>
        <begin position="1"/>
        <end position="24"/>
    </location>
</feature>
<dbReference type="GO" id="GO:0016998">
    <property type="term" value="P:cell wall macromolecule catabolic process"/>
    <property type="evidence" value="ECO:0007669"/>
    <property type="project" value="InterPro"/>
</dbReference>
<evidence type="ECO:0000256" key="6">
    <source>
        <dbReference type="ARBA" id="ARBA00022529"/>
    </source>
</evidence>
<dbReference type="CDD" id="cd06412">
    <property type="entry name" value="GH25_CH-type"/>
    <property type="match status" value="1"/>
</dbReference>